<feature type="compositionally biased region" description="Basic and acidic residues" evidence="1">
    <location>
        <begin position="45"/>
        <end position="56"/>
    </location>
</feature>
<evidence type="ECO:0000313" key="3">
    <source>
        <dbReference type="Proteomes" id="UP001239795"/>
    </source>
</evidence>
<reference evidence="2 3" key="1">
    <citation type="submission" date="2016-10" db="EMBL/GenBank/DDBJ databases">
        <title>The genome sequence of Colletotrichum fioriniae PJ7.</title>
        <authorList>
            <person name="Baroncelli R."/>
        </authorList>
    </citation>
    <scope>NUCLEOTIDE SEQUENCE [LARGE SCALE GENOMIC DNA]</scope>
    <source>
        <strain evidence="2">Col 31</strain>
    </source>
</reference>
<feature type="region of interest" description="Disordered" evidence="1">
    <location>
        <begin position="45"/>
        <end position="64"/>
    </location>
</feature>
<organism evidence="2 3">
    <name type="scientific">Colletotrichum melonis</name>
    <dbReference type="NCBI Taxonomy" id="1209925"/>
    <lineage>
        <taxon>Eukaryota</taxon>
        <taxon>Fungi</taxon>
        <taxon>Dikarya</taxon>
        <taxon>Ascomycota</taxon>
        <taxon>Pezizomycotina</taxon>
        <taxon>Sordariomycetes</taxon>
        <taxon>Hypocreomycetidae</taxon>
        <taxon>Glomerellales</taxon>
        <taxon>Glomerellaceae</taxon>
        <taxon>Colletotrichum</taxon>
        <taxon>Colletotrichum acutatum species complex</taxon>
    </lineage>
</organism>
<name>A0AAI9TWE6_9PEZI</name>
<accession>A0AAI9TWE6</accession>
<proteinExistence type="predicted"/>
<evidence type="ECO:0000256" key="1">
    <source>
        <dbReference type="SAM" id="MobiDB-lite"/>
    </source>
</evidence>
<comment type="caution">
    <text evidence="2">The sequence shown here is derived from an EMBL/GenBank/DDBJ whole genome shotgun (WGS) entry which is preliminary data.</text>
</comment>
<evidence type="ECO:0000313" key="2">
    <source>
        <dbReference type="EMBL" id="KAK1447190.1"/>
    </source>
</evidence>
<dbReference type="AlphaFoldDB" id="A0AAI9TWE6"/>
<gene>
    <name evidence="2" type="ORF">CMEL01_09029</name>
</gene>
<dbReference type="EMBL" id="MLGG01000079">
    <property type="protein sequence ID" value="KAK1447190.1"/>
    <property type="molecule type" value="Genomic_DNA"/>
</dbReference>
<dbReference type="Proteomes" id="UP001239795">
    <property type="component" value="Unassembled WGS sequence"/>
</dbReference>
<keyword evidence="3" id="KW-1185">Reference proteome</keyword>
<sequence length="255" mass="28827">MEAGRLYEEIPGSQRREEEEGKGRRKETTTSSDWTRDLRGFADDWNRTEEKVERTGGKRMPAGLNPEWKVEKEQRQACPGKEGWAQSRMDKRNGWVGETQARGIWGFADTQLRWKSIDDVWTDGAREGEALDQRSSLFSLPISTLGLSLMHPCAGTPYCPSSKGPNTIHTLTILYSKVETEQTFPPPSLLFSFYNVNVRQVGCAARRCMRMGKKTKWGSGQYACDGVVGAGPWSKVRPGEIFSFSWMMMLPLNFA</sequence>
<feature type="region of interest" description="Disordered" evidence="1">
    <location>
        <begin position="1"/>
        <end position="40"/>
    </location>
</feature>
<protein>
    <submittedName>
        <fullName evidence="2">Uncharacterized protein</fullName>
    </submittedName>
</protein>